<comment type="subunit">
    <text evidence="13">Interacts with the Sec translocase complex via SecD. Specifically interacts with transmembrane segments of nascent integral membrane proteins during membrane integration.</text>
</comment>
<dbReference type="Pfam" id="PF14849">
    <property type="entry name" value="YidC_periplas"/>
    <property type="match status" value="1"/>
</dbReference>
<keyword evidence="7 13" id="KW-0653">Protein transport</keyword>
<keyword evidence="5 13" id="KW-1003">Cell membrane</keyword>
<dbReference type="EMBL" id="FRFE01000005">
    <property type="protein sequence ID" value="SHO46118.1"/>
    <property type="molecule type" value="Genomic_DNA"/>
</dbReference>
<evidence type="ECO:0000256" key="2">
    <source>
        <dbReference type="ARBA" id="ARBA00010527"/>
    </source>
</evidence>
<comment type="similarity">
    <text evidence="2 13">Belongs to the OXA1/ALB3/YidC family. Type 1 subfamily.</text>
</comment>
<evidence type="ECO:0000256" key="11">
    <source>
        <dbReference type="ARBA" id="ARBA00033245"/>
    </source>
</evidence>
<dbReference type="InterPro" id="IPR001708">
    <property type="entry name" value="YidC/ALB3/OXA1/COX18"/>
</dbReference>
<feature type="transmembrane region" description="Helical" evidence="13">
    <location>
        <begin position="464"/>
        <end position="488"/>
    </location>
</feature>
<evidence type="ECO:0000256" key="4">
    <source>
        <dbReference type="ARBA" id="ARBA00022448"/>
    </source>
</evidence>
<dbReference type="OrthoDB" id="9780552at2"/>
<name>A0A1M7Y2E0_9BACT</name>
<evidence type="ECO:0000256" key="8">
    <source>
        <dbReference type="ARBA" id="ARBA00022989"/>
    </source>
</evidence>
<comment type="subcellular location">
    <subcellularLocation>
        <location evidence="1">Cell inner membrane</location>
        <topology evidence="1">Multi-pass membrane protein</topology>
    </subcellularLocation>
    <subcellularLocation>
        <location evidence="13">Cell membrane</location>
        <topology evidence="13">Multi-pass membrane protein</topology>
    </subcellularLocation>
</comment>
<evidence type="ECO:0000256" key="10">
    <source>
        <dbReference type="ARBA" id="ARBA00023186"/>
    </source>
</evidence>
<feature type="transmembrane region" description="Helical" evidence="13">
    <location>
        <begin position="6"/>
        <end position="25"/>
    </location>
</feature>
<accession>A0A1M7Y2E0</accession>
<dbReference type="PRINTS" id="PR01900">
    <property type="entry name" value="YIDCPROTEIN"/>
</dbReference>
<keyword evidence="4 13" id="KW-0813">Transport</keyword>
<dbReference type="HAMAP" id="MF_01810">
    <property type="entry name" value="YidC_type1"/>
    <property type="match status" value="1"/>
</dbReference>
<evidence type="ECO:0000256" key="9">
    <source>
        <dbReference type="ARBA" id="ARBA00023136"/>
    </source>
</evidence>
<reference evidence="16 17" key="1">
    <citation type="submission" date="2016-12" db="EMBL/GenBank/DDBJ databases">
        <authorList>
            <person name="Song W.-J."/>
            <person name="Kurnit D.M."/>
        </authorList>
    </citation>
    <scope>NUCLEOTIDE SEQUENCE [LARGE SCALE GENOMIC DNA]</scope>
    <source>
        <strain evidence="16 17">DSM 18488</strain>
    </source>
</reference>
<dbReference type="InterPro" id="IPR019998">
    <property type="entry name" value="Membr_insert_YidC"/>
</dbReference>
<keyword evidence="8 13" id="KW-1133">Transmembrane helix</keyword>
<evidence type="ECO:0000256" key="3">
    <source>
        <dbReference type="ARBA" id="ARBA00015325"/>
    </source>
</evidence>
<dbReference type="NCBIfam" id="NF002353">
    <property type="entry name" value="PRK01318.1-4"/>
    <property type="match status" value="1"/>
</dbReference>
<dbReference type="CDD" id="cd19961">
    <property type="entry name" value="EcYidC-like_peri"/>
    <property type="match status" value="1"/>
</dbReference>
<evidence type="ECO:0000256" key="7">
    <source>
        <dbReference type="ARBA" id="ARBA00022927"/>
    </source>
</evidence>
<keyword evidence="17" id="KW-1185">Reference proteome</keyword>
<keyword evidence="9 13" id="KW-0472">Membrane</keyword>
<comment type="function">
    <text evidence="13">Required for the insertion and/or proper folding and/or complex formation of integral membrane proteins into the membrane. Involved in integration of membrane proteins that insert both dependently and independently of the Sec translocase complex, as well as at least some lipoproteins. Aids folding of multispanning membrane proteins.</text>
</comment>
<protein>
    <recommendedName>
        <fullName evidence="3 13">Membrane protein insertase YidC</fullName>
    </recommendedName>
    <alternativeName>
        <fullName evidence="12 13">Foldase YidC</fullName>
    </alternativeName>
    <alternativeName>
        <fullName evidence="11 13">Membrane integrase YidC</fullName>
    </alternativeName>
    <alternativeName>
        <fullName evidence="13">Membrane protein YidC</fullName>
    </alternativeName>
</protein>
<feature type="transmembrane region" description="Helical" evidence="13">
    <location>
        <begin position="354"/>
        <end position="373"/>
    </location>
</feature>
<dbReference type="InterPro" id="IPR028053">
    <property type="entry name" value="Membr_insert_YidC_N"/>
</dbReference>
<dbReference type="InterPro" id="IPR047196">
    <property type="entry name" value="YidC_ALB_C"/>
</dbReference>
<feature type="transmembrane region" description="Helical" evidence="13">
    <location>
        <begin position="423"/>
        <end position="444"/>
    </location>
</feature>
<keyword evidence="10 13" id="KW-0143">Chaperone</keyword>
<feature type="transmembrane region" description="Helical" evidence="13">
    <location>
        <begin position="508"/>
        <end position="530"/>
    </location>
</feature>
<dbReference type="Gene3D" id="2.70.98.90">
    <property type="match status" value="1"/>
</dbReference>
<dbReference type="Proteomes" id="UP000184603">
    <property type="component" value="Unassembled WGS sequence"/>
</dbReference>
<dbReference type="GO" id="GO:0005886">
    <property type="term" value="C:plasma membrane"/>
    <property type="evidence" value="ECO:0007669"/>
    <property type="project" value="UniProtKB-SubCell"/>
</dbReference>
<proteinExistence type="inferred from homology"/>
<dbReference type="GO" id="GO:0032977">
    <property type="term" value="F:membrane insertase activity"/>
    <property type="evidence" value="ECO:0007669"/>
    <property type="project" value="InterPro"/>
</dbReference>
<dbReference type="PRINTS" id="PR00701">
    <property type="entry name" value="60KDINNERMP"/>
</dbReference>
<dbReference type="NCBIfam" id="TIGR03593">
    <property type="entry name" value="yidC_nterm"/>
    <property type="match status" value="1"/>
</dbReference>
<keyword evidence="6 13" id="KW-0812">Transmembrane</keyword>
<evidence type="ECO:0000259" key="15">
    <source>
        <dbReference type="Pfam" id="PF14849"/>
    </source>
</evidence>
<dbReference type="GO" id="GO:0051205">
    <property type="term" value="P:protein insertion into membrane"/>
    <property type="evidence" value="ECO:0007669"/>
    <property type="project" value="TreeGrafter"/>
</dbReference>
<feature type="domain" description="Membrane insertase YidC N-terminal" evidence="15">
    <location>
        <begin position="77"/>
        <end position="343"/>
    </location>
</feature>
<dbReference type="PANTHER" id="PTHR12428:SF65">
    <property type="entry name" value="CYTOCHROME C OXIDASE ASSEMBLY PROTEIN COX18, MITOCHONDRIAL"/>
    <property type="match status" value="1"/>
</dbReference>
<evidence type="ECO:0000256" key="1">
    <source>
        <dbReference type="ARBA" id="ARBA00004429"/>
    </source>
</evidence>
<dbReference type="Pfam" id="PF02096">
    <property type="entry name" value="60KD_IMP"/>
    <property type="match status" value="1"/>
</dbReference>
<dbReference type="CDD" id="cd20070">
    <property type="entry name" value="5TM_YidC_Alb3"/>
    <property type="match status" value="1"/>
</dbReference>
<dbReference type="InterPro" id="IPR038221">
    <property type="entry name" value="YidC_periplasmic_sf"/>
</dbReference>
<evidence type="ECO:0000256" key="12">
    <source>
        <dbReference type="ARBA" id="ARBA00033342"/>
    </source>
</evidence>
<evidence type="ECO:0000313" key="16">
    <source>
        <dbReference type="EMBL" id="SHO46118.1"/>
    </source>
</evidence>
<dbReference type="NCBIfam" id="TIGR03592">
    <property type="entry name" value="yidC_oxa1_cterm"/>
    <property type="match status" value="1"/>
</dbReference>
<dbReference type="STRING" id="1121416.SAMN02745220_01304"/>
<evidence type="ECO:0000256" key="6">
    <source>
        <dbReference type="ARBA" id="ARBA00022692"/>
    </source>
</evidence>
<feature type="domain" description="Membrane insertase YidC/Oxa/ALB C-terminal" evidence="14">
    <location>
        <begin position="354"/>
        <end position="544"/>
    </location>
</feature>
<sequence>MDTYRAFLAVIISFAILLGYQYFFVGFETPEAPVENPTATSTPQATDGQPVPGAVQAVVPQIAAAAPAVLHPDATDISVETDRYTAVFSENGGALIQLVLKGQKETSAKDSPGKELVNSDVNLGFPLKFSWGSIIGQDLFYKSTAKNVTFTDGKGVLTMEADAGNGLTVVRTYTFAKDSYVIGLDITVKNSSGQSLQGMAQLHQVNTPFQKTGGPGNMYLFQGSEAYINGELHEIKAKEYEDGPVTLQGNVEWAGFGGNYFLRGIVPIDGAGVSYVMQGNDELTRTALIGNLDTLQPGSEKTYAYKIYYGPKKVELLRELGYNLERSVNFGWFDIIARPTLWLLNFLYGFVGNYGVAIILVTIMFKAAFWPISQKGMKSMKNMQKLQPKMAKLKEKYKDDPTRMNQEVMNLYKTYRVNPLGGCLPMVLQIPVFFALYKVLLQSIELRHAPFMLWITDLSAPDRLWIGFDLPYLGGLPVLTLLMGASMWLQQKMTPTTADPTQAKIMQFLPLIFTFMFLNFASGLVLYWFVNNLLSILQQKLINRESEAKQAAQSA</sequence>
<dbReference type="InterPro" id="IPR028055">
    <property type="entry name" value="YidC/Oxa/ALB_C"/>
</dbReference>
<organism evidence="16 17">
    <name type="scientific">Desulfopila aestuarii DSM 18488</name>
    <dbReference type="NCBI Taxonomy" id="1121416"/>
    <lineage>
        <taxon>Bacteria</taxon>
        <taxon>Pseudomonadati</taxon>
        <taxon>Thermodesulfobacteriota</taxon>
        <taxon>Desulfobulbia</taxon>
        <taxon>Desulfobulbales</taxon>
        <taxon>Desulfocapsaceae</taxon>
        <taxon>Desulfopila</taxon>
    </lineage>
</organism>
<dbReference type="GO" id="GO:0015031">
    <property type="term" value="P:protein transport"/>
    <property type="evidence" value="ECO:0007669"/>
    <property type="project" value="UniProtKB-KW"/>
</dbReference>
<evidence type="ECO:0000256" key="5">
    <source>
        <dbReference type="ARBA" id="ARBA00022475"/>
    </source>
</evidence>
<dbReference type="RefSeq" id="WP_073612647.1">
    <property type="nucleotide sequence ID" value="NZ_FRFE01000005.1"/>
</dbReference>
<evidence type="ECO:0000256" key="13">
    <source>
        <dbReference type="HAMAP-Rule" id="MF_01810"/>
    </source>
</evidence>
<evidence type="ECO:0000259" key="14">
    <source>
        <dbReference type="Pfam" id="PF02096"/>
    </source>
</evidence>
<dbReference type="AlphaFoldDB" id="A0A1M7Y2E0"/>
<gene>
    <name evidence="13" type="primary">yidC</name>
    <name evidence="16" type="ORF">SAMN02745220_01304</name>
</gene>
<evidence type="ECO:0000313" key="17">
    <source>
        <dbReference type="Proteomes" id="UP000184603"/>
    </source>
</evidence>
<dbReference type="PANTHER" id="PTHR12428">
    <property type="entry name" value="OXA1"/>
    <property type="match status" value="1"/>
</dbReference>